<sequence>MASENINNLNNDFVIIWLDKTIEDNKDNQNTKAFIRRLVKGRLLTFDDPDRCIDHVTDEPTTKRVFLIVSNTLGANVVPLTHELPYIQSIYIFCGDQKRAEILAKPYSKVSGIFTKRTALLNKIGKDIGVCDKDEDLPMSIFHLTERENTLQQLTKESATFMWYCSVLIVLRLMATYGDSKSEMIAECQAAYHDNETEQKKINDFERNYCAKEVFSWYTKDSFVYPLLNKALRTQNIEVIFKFRFFINDLHNQIEQFYHQYLDKHSSIINHHLRVYRGQRLKMTEVDILKRNVNELISMNSFLSTTLNEELAKVFAGTSGELNEPSPLQSVLFIIDICNMNKEMTPFAILENSPCSQDNGEEEVLFSIGAIFKIQSVKQQGNMWYVHLQLSKEQNEDSQNLSDHMIKQIGPKPDPLSFCWVLFRMSEYEKAEHYAKYMLTLFLPNDKGIGNTYNLLGLIYYDTHKLEQSVECYERALDIYSQLNCHDSSQAIATHCSLGLAYLASGDTRNAEEQQTLAENKLSKSSQFKNPLLTSQVESLKAKIQAEYGDDISALKSLELVLKDKEQRLPSAHPSIVSTLSAIGIVHENMNNYVKAFEYFKRALELGKKSLQNDHKDLAEYYMNIARIYDKQQQFKLALQQFELALNIMWNYREEEGAKIAELSMHIDNMRKKLY</sequence>
<dbReference type="Gene3D" id="3.90.176.10">
    <property type="entry name" value="Toxin ADP-ribosyltransferase, Chain A, domain 1"/>
    <property type="match status" value="1"/>
</dbReference>
<feature type="repeat" description="TPR" evidence="3">
    <location>
        <begin position="619"/>
        <end position="652"/>
    </location>
</feature>
<accession>A0A815HT16</accession>
<dbReference type="SUPFAM" id="SSF56399">
    <property type="entry name" value="ADP-ribosylation"/>
    <property type="match status" value="1"/>
</dbReference>
<dbReference type="AlphaFoldDB" id="A0A815HT16"/>
<evidence type="ECO:0000313" key="7">
    <source>
        <dbReference type="Proteomes" id="UP000663870"/>
    </source>
</evidence>
<dbReference type="EMBL" id="CAJNOH010004013">
    <property type="protein sequence ID" value="CAF1356623.1"/>
    <property type="molecule type" value="Genomic_DNA"/>
</dbReference>
<keyword evidence="2 3" id="KW-0802">TPR repeat</keyword>
<reference evidence="4" key="1">
    <citation type="submission" date="2021-02" db="EMBL/GenBank/DDBJ databases">
        <authorList>
            <person name="Nowell W R."/>
        </authorList>
    </citation>
    <scope>NUCLEOTIDE SEQUENCE</scope>
</reference>
<dbReference type="Gene3D" id="1.25.40.10">
    <property type="entry name" value="Tetratricopeptide repeat domain"/>
    <property type="match status" value="2"/>
</dbReference>
<dbReference type="EMBL" id="CAJNOL010006416">
    <property type="protein sequence ID" value="CAF1617690.1"/>
    <property type="molecule type" value="Genomic_DNA"/>
</dbReference>
<keyword evidence="1" id="KW-0677">Repeat</keyword>
<dbReference type="PANTHER" id="PTHR45641:SF19">
    <property type="entry name" value="NEPHROCYSTIN-3"/>
    <property type="match status" value="1"/>
</dbReference>
<proteinExistence type="predicted"/>
<comment type="caution">
    <text evidence="4">The sequence shown here is derived from an EMBL/GenBank/DDBJ whole genome shotgun (WGS) entry which is preliminary data.</text>
</comment>
<evidence type="ECO:0000313" key="4">
    <source>
        <dbReference type="EMBL" id="CAF1356623.1"/>
    </source>
</evidence>
<dbReference type="Proteomes" id="UP000663870">
    <property type="component" value="Unassembled WGS sequence"/>
</dbReference>
<evidence type="ECO:0000313" key="6">
    <source>
        <dbReference type="Proteomes" id="UP000663854"/>
    </source>
</evidence>
<gene>
    <name evidence="5" type="ORF">JXQ802_LOCUS50189</name>
    <name evidence="4" type="ORF">PYM288_LOCUS32666</name>
</gene>
<organism evidence="4 6">
    <name type="scientific">Rotaria sordida</name>
    <dbReference type="NCBI Taxonomy" id="392033"/>
    <lineage>
        <taxon>Eukaryota</taxon>
        <taxon>Metazoa</taxon>
        <taxon>Spiralia</taxon>
        <taxon>Gnathifera</taxon>
        <taxon>Rotifera</taxon>
        <taxon>Eurotatoria</taxon>
        <taxon>Bdelloidea</taxon>
        <taxon>Philodinida</taxon>
        <taxon>Philodinidae</taxon>
        <taxon>Rotaria</taxon>
    </lineage>
</organism>
<dbReference type="PANTHER" id="PTHR45641">
    <property type="entry name" value="TETRATRICOPEPTIDE REPEAT PROTEIN (AFU_ORTHOLOGUE AFUA_6G03870)"/>
    <property type="match status" value="1"/>
</dbReference>
<keyword evidence="7" id="KW-1185">Reference proteome</keyword>
<feature type="repeat" description="TPR" evidence="3">
    <location>
        <begin position="577"/>
        <end position="610"/>
    </location>
</feature>
<name>A0A815HT16_9BILA</name>
<dbReference type="SUPFAM" id="SSF48452">
    <property type="entry name" value="TPR-like"/>
    <property type="match status" value="1"/>
</dbReference>
<dbReference type="InterPro" id="IPR019734">
    <property type="entry name" value="TPR_rpt"/>
</dbReference>
<dbReference type="InterPro" id="IPR011990">
    <property type="entry name" value="TPR-like_helical_dom_sf"/>
</dbReference>
<evidence type="ECO:0000313" key="5">
    <source>
        <dbReference type="EMBL" id="CAF1617690.1"/>
    </source>
</evidence>
<dbReference type="Pfam" id="PF13424">
    <property type="entry name" value="TPR_12"/>
    <property type="match status" value="2"/>
</dbReference>
<dbReference type="SMART" id="SM00028">
    <property type="entry name" value="TPR"/>
    <property type="match status" value="4"/>
</dbReference>
<protein>
    <submittedName>
        <fullName evidence="4">Uncharacterized protein</fullName>
    </submittedName>
</protein>
<dbReference type="PROSITE" id="PS50005">
    <property type="entry name" value="TPR"/>
    <property type="match status" value="3"/>
</dbReference>
<evidence type="ECO:0000256" key="1">
    <source>
        <dbReference type="ARBA" id="ARBA00022737"/>
    </source>
</evidence>
<dbReference type="PROSITE" id="PS51996">
    <property type="entry name" value="TR_MART"/>
    <property type="match status" value="1"/>
</dbReference>
<evidence type="ECO:0000256" key="2">
    <source>
        <dbReference type="ARBA" id="ARBA00022803"/>
    </source>
</evidence>
<dbReference type="Proteomes" id="UP000663854">
    <property type="component" value="Unassembled WGS sequence"/>
</dbReference>
<feature type="repeat" description="TPR" evidence="3">
    <location>
        <begin position="450"/>
        <end position="483"/>
    </location>
</feature>
<evidence type="ECO:0000256" key="3">
    <source>
        <dbReference type="PROSITE-ProRule" id="PRU00339"/>
    </source>
</evidence>